<organism evidence="8 9">
    <name type="scientific">Mesorhabditis spiculigera</name>
    <dbReference type="NCBI Taxonomy" id="96644"/>
    <lineage>
        <taxon>Eukaryota</taxon>
        <taxon>Metazoa</taxon>
        <taxon>Ecdysozoa</taxon>
        <taxon>Nematoda</taxon>
        <taxon>Chromadorea</taxon>
        <taxon>Rhabditida</taxon>
        <taxon>Rhabditina</taxon>
        <taxon>Rhabditomorpha</taxon>
        <taxon>Rhabditoidea</taxon>
        <taxon>Rhabditidae</taxon>
        <taxon>Mesorhabditinae</taxon>
        <taxon>Mesorhabditis</taxon>
    </lineage>
</organism>
<reference evidence="8" key="1">
    <citation type="submission" date="2023-06" db="EMBL/GenBank/DDBJ databases">
        <authorList>
            <person name="Delattre M."/>
        </authorList>
    </citation>
    <scope>NUCLEOTIDE SEQUENCE</scope>
    <source>
        <strain evidence="8">AF72</strain>
    </source>
</reference>
<proteinExistence type="predicted"/>
<evidence type="ECO:0000259" key="7">
    <source>
        <dbReference type="PROSITE" id="PS50011"/>
    </source>
</evidence>
<dbReference type="GO" id="GO:0005524">
    <property type="term" value="F:ATP binding"/>
    <property type="evidence" value="ECO:0007669"/>
    <property type="project" value="UniProtKB-KW"/>
</dbReference>
<keyword evidence="9" id="KW-1185">Reference proteome</keyword>
<feature type="compositionally biased region" description="Acidic residues" evidence="6">
    <location>
        <begin position="351"/>
        <end position="361"/>
    </location>
</feature>
<feature type="domain" description="Protein kinase" evidence="7">
    <location>
        <begin position="23"/>
        <end position="318"/>
    </location>
</feature>
<evidence type="ECO:0000313" key="9">
    <source>
        <dbReference type="Proteomes" id="UP001177023"/>
    </source>
</evidence>
<dbReference type="Pfam" id="PF00069">
    <property type="entry name" value="Pkinase"/>
    <property type="match status" value="1"/>
</dbReference>
<feature type="non-terminal residue" evidence="8">
    <location>
        <position position="1"/>
    </location>
</feature>
<keyword evidence="2" id="KW-0808">Transferase</keyword>
<protein>
    <recommendedName>
        <fullName evidence="7">Protein kinase domain-containing protein</fullName>
    </recommendedName>
</protein>
<dbReference type="InterPro" id="IPR000719">
    <property type="entry name" value="Prot_kinase_dom"/>
</dbReference>
<dbReference type="PANTHER" id="PTHR11909">
    <property type="entry name" value="CASEIN KINASE-RELATED"/>
    <property type="match status" value="1"/>
</dbReference>
<feature type="compositionally biased region" description="Basic and acidic residues" evidence="6">
    <location>
        <begin position="364"/>
        <end position="380"/>
    </location>
</feature>
<comment type="caution">
    <text evidence="8">The sequence shown here is derived from an EMBL/GenBank/DDBJ whole genome shotgun (WGS) entry which is preliminary data.</text>
</comment>
<evidence type="ECO:0000256" key="4">
    <source>
        <dbReference type="ARBA" id="ARBA00022777"/>
    </source>
</evidence>
<gene>
    <name evidence="8" type="ORF">MSPICULIGERA_LOCUS23943</name>
</gene>
<dbReference type="AlphaFoldDB" id="A0AA36GF03"/>
<dbReference type="Gene3D" id="1.10.510.10">
    <property type="entry name" value="Transferase(Phosphotransferase) domain 1"/>
    <property type="match status" value="1"/>
</dbReference>
<dbReference type="InterPro" id="IPR050235">
    <property type="entry name" value="CK1_Ser-Thr_kinase"/>
</dbReference>
<feature type="compositionally biased region" description="Basic and acidic residues" evidence="6">
    <location>
        <begin position="307"/>
        <end position="339"/>
    </location>
</feature>
<keyword evidence="4" id="KW-0418">Kinase</keyword>
<dbReference type="Proteomes" id="UP001177023">
    <property type="component" value="Unassembled WGS sequence"/>
</dbReference>
<evidence type="ECO:0000256" key="1">
    <source>
        <dbReference type="ARBA" id="ARBA00022527"/>
    </source>
</evidence>
<name>A0AA36GF03_9BILA</name>
<sequence>MAGTPKPPEPALALGDKLHGGRFIVRKKLGEGSCGSVWAVDTIPGAVKYAMKVEPFQKTKEEEILRMELYVLKKLQTSKHVPRFVASGSQANFSFMVMTLLGKDLVDCRRKCRGRKVSAQTTLRLSLQAVQSLEDMHRLGFIHRDVKPCNFALGLKNNKMLYIIDFGLCRQFMLPDKNGKMKLREARAKVSFRGTVRYCSTNVHAGKEQGRHDDLYGLLYSMIETATGTLPWKGMPRVDSAKCKEKTTDAVLLKGCPPAFTEFAGLLKKLTYPDAPPYDKIRAAIAKNIKELNVKMTDPYDWERLTKTERRANKEKEMSTKDGPEKDKDADNDTTKDLAESVLSQTSESINNDEEVVEDTLDQAPERMKTEDGDNPKSHQ</sequence>
<dbReference type="InterPro" id="IPR011009">
    <property type="entry name" value="Kinase-like_dom_sf"/>
</dbReference>
<evidence type="ECO:0000256" key="3">
    <source>
        <dbReference type="ARBA" id="ARBA00022741"/>
    </source>
</evidence>
<evidence type="ECO:0000256" key="6">
    <source>
        <dbReference type="SAM" id="MobiDB-lite"/>
    </source>
</evidence>
<keyword evidence="1" id="KW-0723">Serine/threonine-protein kinase</keyword>
<keyword evidence="3" id="KW-0547">Nucleotide-binding</keyword>
<evidence type="ECO:0000313" key="8">
    <source>
        <dbReference type="EMBL" id="CAJ0585933.1"/>
    </source>
</evidence>
<accession>A0AA36GF03</accession>
<dbReference type="EMBL" id="CATQJA010002706">
    <property type="protein sequence ID" value="CAJ0585933.1"/>
    <property type="molecule type" value="Genomic_DNA"/>
</dbReference>
<dbReference type="SUPFAM" id="SSF56112">
    <property type="entry name" value="Protein kinase-like (PK-like)"/>
    <property type="match status" value="1"/>
</dbReference>
<keyword evidence="5" id="KW-0067">ATP-binding</keyword>
<evidence type="ECO:0000256" key="2">
    <source>
        <dbReference type="ARBA" id="ARBA00022679"/>
    </source>
</evidence>
<dbReference type="CDD" id="cd14017">
    <property type="entry name" value="STKc_TTBK"/>
    <property type="match status" value="1"/>
</dbReference>
<dbReference type="SMART" id="SM00220">
    <property type="entry name" value="S_TKc"/>
    <property type="match status" value="1"/>
</dbReference>
<dbReference type="PROSITE" id="PS50011">
    <property type="entry name" value="PROTEIN_KINASE_DOM"/>
    <property type="match status" value="1"/>
</dbReference>
<dbReference type="GO" id="GO:0004674">
    <property type="term" value="F:protein serine/threonine kinase activity"/>
    <property type="evidence" value="ECO:0007669"/>
    <property type="project" value="UniProtKB-KW"/>
</dbReference>
<evidence type="ECO:0000256" key="5">
    <source>
        <dbReference type="ARBA" id="ARBA00022840"/>
    </source>
</evidence>
<dbReference type="InterPro" id="IPR047916">
    <property type="entry name" value="TTBK_Asator-like_STKc"/>
</dbReference>
<feature type="region of interest" description="Disordered" evidence="6">
    <location>
        <begin position="307"/>
        <end position="380"/>
    </location>
</feature>